<dbReference type="GO" id="GO:0008898">
    <property type="term" value="F:S-adenosylmethionine-homocysteine S-methyltransferase activity"/>
    <property type="evidence" value="ECO:0007669"/>
    <property type="project" value="TreeGrafter"/>
</dbReference>
<dbReference type="PANTHER" id="PTHR46015">
    <property type="entry name" value="ZGC:172121"/>
    <property type="match status" value="1"/>
</dbReference>
<dbReference type="InterPro" id="IPR003726">
    <property type="entry name" value="HCY_dom"/>
</dbReference>
<keyword evidence="4 5" id="KW-0862">Zinc</keyword>
<dbReference type="Gene3D" id="3.20.20.330">
    <property type="entry name" value="Homocysteine-binding-like domain"/>
    <property type="match status" value="1"/>
</dbReference>
<evidence type="ECO:0000256" key="3">
    <source>
        <dbReference type="ARBA" id="ARBA00022723"/>
    </source>
</evidence>
<dbReference type="OrthoDB" id="261426at2759"/>
<dbReference type="GO" id="GO:0008270">
    <property type="term" value="F:zinc ion binding"/>
    <property type="evidence" value="ECO:0007669"/>
    <property type="project" value="InterPro"/>
</dbReference>
<keyword evidence="8" id="KW-1185">Reference proteome</keyword>
<dbReference type="PANTHER" id="PTHR46015:SF1">
    <property type="entry name" value="HOMOCYSTEINE S-METHYLTRANSFERASE-LIKE ISOFORM 1"/>
    <property type="match status" value="1"/>
</dbReference>
<gene>
    <name evidence="7" type="ORF">T440DRAFT_469370</name>
</gene>
<evidence type="ECO:0000256" key="5">
    <source>
        <dbReference type="PROSITE-ProRule" id="PRU00333"/>
    </source>
</evidence>
<dbReference type="InterPro" id="IPR051486">
    <property type="entry name" value="Hcy_S-methyltransferase"/>
</dbReference>
<sequence>MATDKPLNVSSITRTIHAQTPIILDGALATYLETLGADISGSLWSADILIKNPSLIRQAHLDYYRAGAQVAITASYQASLPGLLQYLGTSEDEVKEVVKTSVRLAQEARDEYVSEIIAATSDDEMAEMINRGGSTEGYRDTVKAGLWVAGSVGPYGAFLANGAEYRGDYSLPKGEMKDFHRGRIAALVESGADILAIETIPSKEETEALVDLLRTEFQGTKAWFTFTLSGDDAIADGTALSTLVPLFEGVEQVLALGFNCVSDDLALAAVKRLRPLVKQNVGIVIYPNSGEQWNAQAREWEGQRTEGGLLGQKTKEWFKAGARLIGGCCRTTPEDIRVMRETLGGLNL</sequence>
<evidence type="ECO:0000256" key="1">
    <source>
        <dbReference type="ARBA" id="ARBA00022603"/>
    </source>
</evidence>
<evidence type="ECO:0000256" key="4">
    <source>
        <dbReference type="ARBA" id="ARBA00022833"/>
    </source>
</evidence>
<feature type="binding site" evidence="5">
    <location>
        <position position="329"/>
    </location>
    <ligand>
        <name>Zn(2+)</name>
        <dbReference type="ChEBI" id="CHEBI:29105"/>
    </ligand>
</feature>
<dbReference type="GO" id="GO:0009086">
    <property type="term" value="P:methionine biosynthetic process"/>
    <property type="evidence" value="ECO:0007669"/>
    <property type="project" value="InterPro"/>
</dbReference>
<accession>A0A6A7B279</accession>
<organism evidence="7 8">
    <name type="scientific">Plenodomus tracheiphilus IPT5</name>
    <dbReference type="NCBI Taxonomy" id="1408161"/>
    <lineage>
        <taxon>Eukaryota</taxon>
        <taxon>Fungi</taxon>
        <taxon>Dikarya</taxon>
        <taxon>Ascomycota</taxon>
        <taxon>Pezizomycotina</taxon>
        <taxon>Dothideomycetes</taxon>
        <taxon>Pleosporomycetidae</taxon>
        <taxon>Pleosporales</taxon>
        <taxon>Pleosporineae</taxon>
        <taxon>Leptosphaeriaceae</taxon>
        <taxon>Plenodomus</taxon>
    </lineage>
</organism>
<protein>
    <submittedName>
        <fullName evidence="7">Homocysteine S-methyltransferas-like protein</fullName>
    </submittedName>
</protein>
<name>A0A6A7B279_9PLEO</name>
<dbReference type="AlphaFoldDB" id="A0A6A7B279"/>
<dbReference type="PROSITE" id="PS50970">
    <property type="entry name" value="HCY"/>
    <property type="match status" value="1"/>
</dbReference>
<dbReference type="PIRSF" id="PIRSF037505">
    <property type="entry name" value="Betaine_HMT"/>
    <property type="match status" value="1"/>
</dbReference>
<evidence type="ECO:0000313" key="7">
    <source>
        <dbReference type="EMBL" id="KAF2849264.1"/>
    </source>
</evidence>
<dbReference type="NCBIfam" id="NF007020">
    <property type="entry name" value="PRK09485.1"/>
    <property type="match status" value="1"/>
</dbReference>
<reference evidence="7" key="1">
    <citation type="submission" date="2020-01" db="EMBL/GenBank/DDBJ databases">
        <authorList>
            <consortium name="DOE Joint Genome Institute"/>
            <person name="Haridas S."/>
            <person name="Albert R."/>
            <person name="Binder M."/>
            <person name="Bloem J."/>
            <person name="Labutti K."/>
            <person name="Salamov A."/>
            <person name="Andreopoulos B."/>
            <person name="Baker S.E."/>
            <person name="Barry K."/>
            <person name="Bills G."/>
            <person name="Bluhm B.H."/>
            <person name="Cannon C."/>
            <person name="Castanera R."/>
            <person name="Culley D.E."/>
            <person name="Daum C."/>
            <person name="Ezra D."/>
            <person name="Gonzalez J.B."/>
            <person name="Henrissat B."/>
            <person name="Kuo A."/>
            <person name="Liang C."/>
            <person name="Lipzen A."/>
            <person name="Lutzoni F."/>
            <person name="Magnuson J."/>
            <person name="Mondo S."/>
            <person name="Nolan M."/>
            <person name="Ohm R."/>
            <person name="Pangilinan J."/>
            <person name="Park H.-J."/>
            <person name="Ramirez L."/>
            <person name="Alfaro M."/>
            <person name="Sun H."/>
            <person name="Tritt A."/>
            <person name="Yoshinaga Y."/>
            <person name="Zwiers L.-H."/>
            <person name="Turgeon B.G."/>
            <person name="Goodwin S.B."/>
            <person name="Spatafora J.W."/>
            <person name="Crous P.W."/>
            <person name="Grigoriev I.V."/>
        </authorList>
    </citation>
    <scope>NUCLEOTIDE SEQUENCE</scope>
    <source>
        <strain evidence="7">IPT5</strain>
    </source>
</reference>
<dbReference type="FunFam" id="3.20.20.330:FF:000002">
    <property type="entry name" value="Homocysteine S-methyltransferase"/>
    <property type="match status" value="1"/>
</dbReference>
<dbReference type="InterPro" id="IPR036589">
    <property type="entry name" value="HCY_dom_sf"/>
</dbReference>
<comment type="cofactor">
    <cofactor evidence="5">
        <name>Zn(2+)</name>
        <dbReference type="ChEBI" id="CHEBI:29105"/>
    </cofactor>
</comment>
<dbReference type="Pfam" id="PF02574">
    <property type="entry name" value="S-methyl_trans"/>
    <property type="match status" value="1"/>
</dbReference>
<feature type="domain" description="Hcy-binding" evidence="6">
    <location>
        <begin position="10"/>
        <end position="343"/>
    </location>
</feature>
<keyword evidence="1 5" id="KW-0489">Methyltransferase</keyword>
<dbReference type="GO" id="GO:0033528">
    <property type="term" value="P:S-methylmethionine cycle"/>
    <property type="evidence" value="ECO:0007669"/>
    <property type="project" value="TreeGrafter"/>
</dbReference>
<feature type="binding site" evidence="5">
    <location>
        <position position="328"/>
    </location>
    <ligand>
        <name>Zn(2+)</name>
        <dbReference type="ChEBI" id="CHEBI:29105"/>
    </ligand>
</feature>
<dbReference type="GO" id="GO:0032259">
    <property type="term" value="P:methylation"/>
    <property type="evidence" value="ECO:0007669"/>
    <property type="project" value="UniProtKB-KW"/>
</dbReference>
<dbReference type="InterPro" id="IPR017226">
    <property type="entry name" value="BHMT-like"/>
</dbReference>
<feature type="binding site" evidence="5">
    <location>
        <position position="260"/>
    </location>
    <ligand>
        <name>Zn(2+)</name>
        <dbReference type="ChEBI" id="CHEBI:29105"/>
    </ligand>
</feature>
<keyword evidence="3 5" id="KW-0479">Metal-binding</keyword>
<dbReference type="Proteomes" id="UP000799423">
    <property type="component" value="Unassembled WGS sequence"/>
</dbReference>
<evidence type="ECO:0000313" key="8">
    <source>
        <dbReference type="Proteomes" id="UP000799423"/>
    </source>
</evidence>
<dbReference type="SUPFAM" id="SSF82282">
    <property type="entry name" value="Homocysteine S-methyltransferase"/>
    <property type="match status" value="1"/>
</dbReference>
<evidence type="ECO:0000256" key="2">
    <source>
        <dbReference type="ARBA" id="ARBA00022679"/>
    </source>
</evidence>
<proteinExistence type="predicted"/>
<dbReference type="EMBL" id="MU006312">
    <property type="protein sequence ID" value="KAF2849264.1"/>
    <property type="molecule type" value="Genomic_DNA"/>
</dbReference>
<evidence type="ECO:0000259" key="6">
    <source>
        <dbReference type="PROSITE" id="PS50970"/>
    </source>
</evidence>
<keyword evidence="2 5" id="KW-0808">Transferase</keyword>